<comment type="cofactor">
    <cofactor evidence="5">
        <name>[4Fe-4S] cluster</name>
        <dbReference type="ChEBI" id="CHEBI:49883"/>
    </cofactor>
    <text evidence="5">Binds 1 [4Fe-4S] cluster.</text>
</comment>
<name>A0A9P5X390_9AGAR</name>
<keyword evidence="5" id="KW-0408">Iron</keyword>
<evidence type="ECO:0000313" key="7">
    <source>
        <dbReference type="EMBL" id="KAF9442571.1"/>
    </source>
</evidence>
<dbReference type="Gene3D" id="3.50.50.60">
    <property type="entry name" value="FAD/NAD(P)-binding domain"/>
    <property type="match status" value="2"/>
</dbReference>
<keyword evidence="5" id="KW-0830">Ubiquinone</keyword>
<dbReference type="EC" id="1.5.5.1" evidence="5"/>
<dbReference type="PANTHER" id="PTHR10617">
    <property type="entry name" value="ELECTRON TRANSFER FLAVOPROTEIN-UBIQUINONE OXIDOREDUCTASE"/>
    <property type="match status" value="1"/>
</dbReference>
<dbReference type="Pfam" id="PF21162">
    <property type="entry name" value="ETFQO_UQ-bd"/>
    <property type="match status" value="1"/>
</dbReference>
<dbReference type="InterPro" id="IPR036188">
    <property type="entry name" value="FAD/NAD-bd_sf"/>
</dbReference>
<evidence type="ECO:0000259" key="6">
    <source>
        <dbReference type="Pfam" id="PF21162"/>
    </source>
</evidence>
<keyword evidence="5" id="KW-0249">Electron transport</keyword>
<accession>A0A9P5X390</accession>
<sequence length="434" mass="48033">MLRPHLARLPRRPPKWCITRRMRTSAARLGDAFDPVNIERAEDEVDVCIVGGGPAGLSAAIRLKQLEREKGKDIRVVVLEKGSEIGSHIVSGAVIEPRALNELLPNWQNIDEHPFTQPAGSSRMRFLTPKLCLPLPHPPQMNNDGNYIVSLSQFTRWLANVAENEYGVEIYPGFAGAQLLLSPTPDAHDSWGNESSFEPGMAFRAKVTLLGEGAHGSLSKQAISMYQLRKEAQPQTYGIGLKEVWRVDPEQYDPGRVNHFLGWPLPYDIYGGGWEYHMDGGLRLKHHPYFRKLLSGDSERLSYAARVLNEGGLQSVPRLYFPGGALIGCAAGFVNIAKIKGTHNAMKTGMLAAESAFSAVHPTGEGSESAAKNASDLSSYETAFKNSWVYEDLHEVRNMRPAFNTKLGLWGGMMYSGIDSLFLKGKTPWTFRLT</sequence>
<dbReference type="SUPFAM" id="SSF54373">
    <property type="entry name" value="FAD-linked reductases, C-terminal domain"/>
    <property type="match status" value="1"/>
</dbReference>
<organism evidence="7 8">
    <name type="scientific">Macrolepiota fuliginosa MF-IS2</name>
    <dbReference type="NCBI Taxonomy" id="1400762"/>
    <lineage>
        <taxon>Eukaryota</taxon>
        <taxon>Fungi</taxon>
        <taxon>Dikarya</taxon>
        <taxon>Basidiomycota</taxon>
        <taxon>Agaricomycotina</taxon>
        <taxon>Agaricomycetes</taxon>
        <taxon>Agaricomycetidae</taxon>
        <taxon>Agaricales</taxon>
        <taxon>Agaricineae</taxon>
        <taxon>Agaricaceae</taxon>
        <taxon>Macrolepiota</taxon>
    </lineage>
</organism>
<dbReference type="AlphaFoldDB" id="A0A9P5X390"/>
<dbReference type="GO" id="GO:0046872">
    <property type="term" value="F:metal ion binding"/>
    <property type="evidence" value="ECO:0007669"/>
    <property type="project" value="UniProtKB-KW"/>
</dbReference>
<keyword evidence="3 5" id="KW-0274">FAD</keyword>
<dbReference type="SUPFAM" id="SSF51905">
    <property type="entry name" value="FAD/NAD(P)-binding domain"/>
    <property type="match status" value="1"/>
</dbReference>
<reference evidence="7" key="1">
    <citation type="submission" date="2020-11" db="EMBL/GenBank/DDBJ databases">
        <authorList>
            <consortium name="DOE Joint Genome Institute"/>
            <person name="Ahrendt S."/>
            <person name="Riley R."/>
            <person name="Andreopoulos W."/>
            <person name="Labutti K."/>
            <person name="Pangilinan J."/>
            <person name="Ruiz-Duenas F.J."/>
            <person name="Barrasa J.M."/>
            <person name="Sanchez-Garcia M."/>
            <person name="Camarero S."/>
            <person name="Miyauchi S."/>
            <person name="Serrano A."/>
            <person name="Linde D."/>
            <person name="Babiker R."/>
            <person name="Drula E."/>
            <person name="Ayuso-Fernandez I."/>
            <person name="Pacheco R."/>
            <person name="Padilla G."/>
            <person name="Ferreira P."/>
            <person name="Barriuso J."/>
            <person name="Kellner H."/>
            <person name="Castanera R."/>
            <person name="Alfaro M."/>
            <person name="Ramirez L."/>
            <person name="Pisabarro A.G."/>
            <person name="Kuo A."/>
            <person name="Tritt A."/>
            <person name="Lipzen A."/>
            <person name="He G."/>
            <person name="Yan M."/>
            <person name="Ng V."/>
            <person name="Cullen D."/>
            <person name="Martin F."/>
            <person name="Rosso M.-N."/>
            <person name="Henrissat B."/>
            <person name="Hibbett D."/>
            <person name="Martinez A.T."/>
            <person name="Grigoriev I.V."/>
        </authorList>
    </citation>
    <scope>NUCLEOTIDE SEQUENCE</scope>
    <source>
        <strain evidence="7">MF-IS2</strain>
    </source>
</reference>
<dbReference type="PANTHER" id="PTHR10617:SF107">
    <property type="entry name" value="ELECTRON TRANSFER FLAVOPROTEIN-UBIQUINONE OXIDOREDUCTASE, MITOCHONDRIAL"/>
    <property type="match status" value="1"/>
</dbReference>
<dbReference type="GO" id="GO:0004174">
    <property type="term" value="F:electron-transferring-flavoprotein dehydrogenase activity"/>
    <property type="evidence" value="ECO:0007669"/>
    <property type="project" value="UniProtKB-UniRule"/>
</dbReference>
<keyword evidence="2 5" id="KW-0285">Flavoprotein</keyword>
<dbReference type="EMBL" id="MU151604">
    <property type="protein sequence ID" value="KAF9442571.1"/>
    <property type="molecule type" value="Genomic_DNA"/>
</dbReference>
<proteinExistence type="predicted"/>
<dbReference type="Pfam" id="PF13450">
    <property type="entry name" value="NAD_binding_8"/>
    <property type="match status" value="1"/>
</dbReference>
<keyword evidence="5" id="KW-0411">Iron-sulfur</keyword>
<keyword evidence="8" id="KW-1185">Reference proteome</keyword>
<gene>
    <name evidence="7" type="ORF">P691DRAFT_789256</name>
</gene>
<protein>
    <recommendedName>
        <fullName evidence="5">Electron transfer flavoprotein-ubiquinone oxidoreductase</fullName>
        <shortName evidence="5">ETF-QO</shortName>
        <ecNumber evidence="5">1.5.5.1</ecNumber>
    </recommendedName>
</protein>
<keyword evidence="5" id="KW-0479">Metal-binding</keyword>
<dbReference type="InterPro" id="IPR040156">
    <property type="entry name" value="ETF-QO"/>
</dbReference>
<evidence type="ECO:0000313" key="8">
    <source>
        <dbReference type="Proteomes" id="UP000807342"/>
    </source>
</evidence>
<dbReference type="GO" id="GO:0051539">
    <property type="term" value="F:4 iron, 4 sulfur cluster binding"/>
    <property type="evidence" value="ECO:0007669"/>
    <property type="project" value="UniProtKB-UniRule"/>
</dbReference>
<evidence type="ECO:0000256" key="1">
    <source>
        <dbReference type="ARBA" id="ARBA00001974"/>
    </source>
</evidence>
<dbReference type="Proteomes" id="UP000807342">
    <property type="component" value="Unassembled WGS sequence"/>
</dbReference>
<comment type="function">
    <text evidence="5">Accepts electrons from ETF and reduces ubiquinone.</text>
</comment>
<dbReference type="OrthoDB" id="437331at2759"/>
<comment type="catalytic activity">
    <reaction evidence="5">
        <text>a ubiquinone + reduced [electron-transfer flavoprotein] = a ubiquinol + oxidized [electron-transfer flavoprotein] + H(+)</text>
        <dbReference type="Rhea" id="RHEA:24052"/>
        <dbReference type="Rhea" id="RHEA-COMP:9565"/>
        <dbReference type="Rhea" id="RHEA-COMP:9566"/>
        <dbReference type="Rhea" id="RHEA-COMP:10685"/>
        <dbReference type="Rhea" id="RHEA-COMP:10686"/>
        <dbReference type="ChEBI" id="CHEBI:15378"/>
        <dbReference type="ChEBI" id="CHEBI:16389"/>
        <dbReference type="ChEBI" id="CHEBI:17976"/>
        <dbReference type="ChEBI" id="CHEBI:57692"/>
        <dbReference type="ChEBI" id="CHEBI:58307"/>
        <dbReference type="EC" id="1.5.5.1"/>
    </reaction>
</comment>
<keyword evidence="4 5" id="KW-0560">Oxidoreductase</keyword>
<evidence type="ECO:0000256" key="5">
    <source>
        <dbReference type="RuleBase" id="RU366068"/>
    </source>
</evidence>
<comment type="caution">
    <text evidence="7">The sequence shown here is derived from an EMBL/GenBank/DDBJ whole genome shotgun (WGS) entry which is preliminary data.</text>
</comment>
<comment type="cofactor">
    <cofactor evidence="1 5">
        <name>FAD</name>
        <dbReference type="ChEBI" id="CHEBI:57692"/>
    </cofactor>
</comment>
<feature type="non-terminal residue" evidence="7">
    <location>
        <position position="434"/>
    </location>
</feature>
<evidence type="ECO:0000256" key="4">
    <source>
        <dbReference type="ARBA" id="ARBA00023002"/>
    </source>
</evidence>
<evidence type="ECO:0000256" key="3">
    <source>
        <dbReference type="ARBA" id="ARBA00022827"/>
    </source>
</evidence>
<keyword evidence="5" id="KW-0813">Transport</keyword>
<feature type="domain" description="ETF-QO/FixC ubiquinone-binding" evidence="6">
    <location>
        <begin position="237"/>
        <end position="279"/>
    </location>
</feature>
<dbReference type="InterPro" id="IPR049398">
    <property type="entry name" value="ETF-QO/FixC_UQ-bd"/>
</dbReference>
<dbReference type="GO" id="GO:0005743">
    <property type="term" value="C:mitochondrial inner membrane"/>
    <property type="evidence" value="ECO:0007669"/>
    <property type="project" value="TreeGrafter"/>
</dbReference>
<evidence type="ECO:0000256" key="2">
    <source>
        <dbReference type="ARBA" id="ARBA00022630"/>
    </source>
</evidence>